<dbReference type="EMBL" id="LKTP01000038">
    <property type="protein sequence ID" value="KRG27103.1"/>
    <property type="molecule type" value="Genomic_DNA"/>
</dbReference>
<dbReference type="STRING" id="270918.APR42_12755"/>
<accession>A0A0Q9Z2T8</accession>
<protein>
    <recommendedName>
        <fullName evidence="3">Antibiotic biosynthesis monooxygenase</fullName>
    </recommendedName>
</protein>
<dbReference type="RefSeq" id="WP_057483269.1">
    <property type="nucleotide sequence ID" value="NZ_BMWR01000006.1"/>
</dbReference>
<keyword evidence="2" id="KW-1185">Reference proteome</keyword>
<name>A0A0Q9Z2T8_9FLAO</name>
<dbReference type="Proteomes" id="UP000051643">
    <property type="component" value="Unassembled WGS sequence"/>
</dbReference>
<evidence type="ECO:0000313" key="2">
    <source>
        <dbReference type="Proteomes" id="UP000051643"/>
    </source>
</evidence>
<dbReference type="SUPFAM" id="SSF54909">
    <property type="entry name" value="Dimeric alpha+beta barrel"/>
    <property type="match status" value="2"/>
</dbReference>
<comment type="caution">
    <text evidence="1">The sequence shown here is derived from an EMBL/GenBank/DDBJ whole genome shotgun (WGS) entry which is preliminary data.</text>
</comment>
<gene>
    <name evidence="1" type="ORF">APR42_12755</name>
</gene>
<dbReference type="InterPro" id="IPR011008">
    <property type="entry name" value="Dimeric_a/b-barrel"/>
</dbReference>
<organism evidence="1 2">
    <name type="scientific">Salegentibacter mishustinae</name>
    <dbReference type="NCBI Taxonomy" id="270918"/>
    <lineage>
        <taxon>Bacteria</taxon>
        <taxon>Pseudomonadati</taxon>
        <taxon>Bacteroidota</taxon>
        <taxon>Flavobacteriia</taxon>
        <taxon>Flavobacteriales</taxon>
        <taxon>Flavobacteriaceae</taxon>
        <taxon>Salegentibacter</taxon>
    </lineage>
</organism>
<proteinExistence type="predicted"/>
<reference evidence="1" key="1">
    <citation type="submission" date="2015-10" db="EMBL/GenBank/DDBJ databases">
        <title>Draft genome sequence of Salegentibacter mishustinae KCTC 12263.</title>
        <authorList>
            <person name="Lin W."/>
            <person name="Zheng Q."/>
        </authorList>
    </citation>
    <scope>NUCLEOTIDE SEQUENCE [LARGE SCALE GENOMIC DNA]</scope>
    <source>
        <strain evidence="1">KCTC 12263</strain>
    </source>
</reference>
<dbReference type="AlphaFoldDB" id="A0A0Q9Z2T8"/>
<evidence type="ECO:0008006" key="3">
    <source>
        <dbReference type="Google" id="ProtNLM"/>
    </source>
</evidence>
<dbReference type="Gene3D" id="3.30.70.100">
    <property type="match status" value="2"/>
</dbReference>
<evidence type="ECO:0000313" key="1">
    <source>
        <dbReference type="EMBL" id="KRG27103.1"/>
    </source>
</evidence>
<sequence length="239" mass="26134">MKTKVPLKLAFLVFLLGFTIQTFSKSKNTNIMNSTKKETIGLLVIMKAKTGKEQDVKNFLLGGLALVNQEPQTVSWFAFQIDNNTFGIYDTFEVEEGRQAHLTGEVAKALLANAGDLLENFDPSTDIQAVDVLASNHKSGLQNKGLLVIMKSKEARTTDVENFLNVGKQLVGDEPKTLSWYAIKIDATTYAIFDTFADDSGRDTHLTGKVAAALMENAPVLLDGFEASAIQKIDIIASK</sequence>